<dbReference type="Proteomes" id="UP001220395">
    <property type="component" value="Chromosome"/>
</dbReference>
<dbReference type="RefSeq" id="WP_273687536.1">
    <property type="nucleotide sequence ID" value="NZ_CP117411.1"/>
</dbReference>
<gene>
    <name evidence="2" type="ORF">PQ455_17430</name>
</gene>
<dbReference type="InterPro" id="IPR019619">
    <property type="entry name" value="DUF2490"/>
</dbReference>
<name>A0ABY7TJG5_9SPHN</name>
<dbReference type="Pfam" id="PF10677">
    <property type="entry name" value="DUF2490"/>
    <property type="match status" value="1"/>
</dbReference>
<feature type="signal peptide" evidence="1">
    <location>
        <begin position="1"/>
        <end position="22"/>
    </location>
</feature>
<sequence length="225" mass="25098">MHSLRLALALAVSALGLTPALAETQHDEQIWVNATIFGGIKDRLIYFAEAQPRFGSGVSRLEMLLLRPAIGWKASQSVSLYQGYGRVISPIEGGRDRKENRSFQQISWTIATSARHDLSSRTRLEQRWRNDGDDMGLRLREMVRYEVATGHKGLALVGSAEAFIALNDTDWGVRSGFDQLRSFGGVEIAVKGRSTIEIGYMNQLINDPGGRRRMNHIGALNIFIR</sequence>
<evidence type="ECO:0000313" key="3">
    <source>
        <dbReference type="Proteomes" id="UP001220395"/>
    </source>
</evidence>
<protein>
    <submittedName>
        <fullName evidence="2">DUF2490 domain-containing protein</fullName>
    </submittedName>
</protein>
<feature type="chain" id="PRO_5046369315" evidence="1">
    <location>
        <begin position="23"/>
        <end position="225"/>
    </location>
</feature>
<accession>A0ABY7TJG5</accession>
<proteinExistence type="predicted"/>
<dbReference type="EMBL" id="CP117411">
    <property type="protein sequence ID" value="WCT73367.1"/>
    <property type="molecule type" value="Genomic_DNA"/>
</dbReference>
<organism evidence="2 3">
    <name type="scientific">Sphingomonas naphthae</name>
    <dbReference type="NCBI Taxonomy" id="1813468"/>
    <lineage>
        <taxon>Bacteria</taxon>
        <taxon>Pseudomonadati</taxon>
        <taxon>Pseudomonadota</taxon>
        <taxon>Alphaproteobacteria</taxon>
        <taxon>Sphingomonadales</taxon>
        <taxon>Sphingomonadaceae</taxon>
        <taxon>Sphingomonas</taxon>
    </lineage>
</organism>
<evidence type="ECO:0000313" key="2">
    <source>
        <dbReference type="EMBL" id="WCT73367.1"/>
    </source>
</evidence>
<evidence type="ECO:0000256" key="1">
    <source>
        <dbReference type="SAM" id="SignalP"/>
    </source>
</evidence>
<keyword evidence="3" id="KW-1185">Reference proteome</keyword>
<reference evidence="2 3" key="1">
    <citation type="submission" date="2023-02" db="EMBL/GenBank/DDBJ databases">
        <title>Genome sequence of Sphingomonas naphthae.</title>
        <authorList>
            <person name="Kim S."/>
            <person name="Heo J."/>
            <person name="Kwon S.-W."/>
        </authorList>
    </citation>
    <scope>NUCLEOTIDE SEQUENCE [LARGE SCALE GENOMIC DNA]</scope>
    <source>
        <strain evidence="2 3">KACC 18716</strain>
    </source>
</reference>
<keyword evidence="1" id="KW-0732">Signal</keyword>